<evidence type="ECO:0000256" key="9">
    <source>
        <dbReference type="ARBA" id="ARBA00022679"/>
    </source>
</evidence>
<dbReference type="InterPro" id="IPR005785">
    <property type="entry name" value="B_amino_transI"/>
</dbReference>
<keyword evidence="19" id="KW-1185">Reference proteome</keyword>
<evidence type="ECO:0000256" key="4">
    <source>
        <dbReference type="ARBA" id="ARBA00004931"/>
    </source>
</evidence>
<comment type="cofactor">
    <cofactor evidence="1 16">
        <name>pyridoxal 5'-phosphate</name>
        <dbReference type="ChEBI" id="CHEBI:597326"/>
    </cofactor>
</comment>
<evidence type="ECO:0000256" key="15">
    <source>
        <dbReference type="RuleBase" id="RU004106"/>
    </source>
</evidence>
<evidence type="ECO:0000256" key="10">
    <source>
        <dbReference type="ARBA" id="ARBA00022898"/>
    </source>
</evidence>
<comment type="similarity">
    <text evidence="6 15">Belongs to the class-IV pyridoxal-phosphate-dependent aminotransferase family.</text>
</comment>
<evidence type="ECO:0000256" key="1">
    <source>
        <dbReference type="ARBA" id="ARBA00001933"/>
    </source>
</evidence>
<dbReference type="SUPFAM" id="SSF56752">
    <property type="entry name" value="D-aminoacid aminotransferase-like PLP-dependent enzymes"/>
    <property type="match status" value="1"/>
</dbReference>
<keyword evidence="11 17" id="KW-0100">Branched-chain amino acid biosynthesis</keyword>
<dbReference type="InterPro" id="IPR036038">
    <property type="entry name" value="Aminotransferase-like"/>
</dbReference>
<dbReference type="PANTHER" id="PTHR42743">
    <property type="entry name" value="AMINO-ACID AMINOTRANSFERASE"/>
    <property type="match status" value="1"/>
</dbReference>
<dbReference type="Gene3D" id="3.30.470.10">
    <property type="match status" value="1"/>
</dbReference>
<comment type="pathway">
    <text evidence="5 17">Amino-acid biosynthesis; L-leucine biosynthesis; L-leucine from 3-methyl-2-oxobutanoate: step 4/4.</text>
</comment>
<evidence type="ECO:0000256" key="8">
    <source>
        <dbReference type="ARBA" id="ARBA00022605"/>
    </source>
</evidence>
<comment type="catalytic activity">
    <reaction evidence="13 17">
        <text>L-isoleucine + 2-oxoglutarate = (S)-3-methyl-2-oxopentanoate + L-glutamate</text>
        <dbReference type="Rhea" id="RHEA:24801"/>
        <dbReference type="ChEBI" id="CHEBI:16810"/>
        <dbReference type="ChEBI" id="CHEBI:29985"/>
        <dbReference type="ChEBI" id="CHEBI:35146"/>
        <dbReference type="ChEBI" id="CHEBI:58045"/>
        <dbReference type="EC" id="2.6.1.42"/>
    </reaction>
</comment>
<keyword evidence="8 17" id="KW-0028">Amino-acid biosynthesis</keyword>
<comment type="pathway">
    <text evidence="3 17">Amino-acid biosynthesis; L-isoleucine biosynthesis; L-isoleucine from 2-oxobutanoate: step 4/4.</text>
</comment>
<comment type="pathway">
    <text evidence="4 17">Amino-acid biosynthesis; L-valine biosynthesis; L-valine from pyruvate: step 4/4.</text>
</comment>
<comment type="catalytic activity">
    <reaction evidence="12 17">
        <text>L-valine + 2-oxoglutarate = 3-methyl-2-oxobutanoate + L-glutamate</text>
        <dbReference type="Rhea" id="RHEA:24813"/>
        <dbReference type="ChEBI" id="CHEBI:11851"/>
        <dbReference type="ChEBI" id="CHEBI:16810"/>
        <dbReference type="ChEBI" id="CHEBI:29985"/>
        <dbReference type="ChEBI" id="CHEBI:57762"/>
        <dbReference type="EC" id="2.6.1.42"/>
    </reaction>
</comment>
<evidence type="ECO:0000256" key="14">
    <source>
        <dbReference type="ARBA" id="ARBA00049229"/>
    </source>
</evidence>
<dbReference type="InterPro" id="IPR043131">
    <property type="entry name" value="BCAT-like_N"/>
</dbReference>
<proteinExistence type="inferred from homology"/>
<dbReference type="EMBL" id="JAMJEV010000026">
    <property type="protein sequence ID" value="MDO0825447.1"/>
    <property type="molecule type" value="Genomic_DNA"/>
</dbReference>
<dbReference type="NCBIfam" id="TIGR01122">
    <property type="entry name" value="ilvE_I"/>
    <property type="match status" value="1"/>
</dbReference>
<accession>A0ABT8QVS7</accession>
<dbReference type="Pfam" id="PF01063">
    <property type="entry name" value="Aminotran_4"/>
    <property type="match status" value="1"/>
</dbReference>
<evidence type="ECO:0000256" key="12">
    <source>
        <dbReference type="ARBA" id="ARBA00048212"/>
    </source>
</evidence>
<protein>
    <recommendedName>
        <fullName evidence="17">Branched-chain-amino-acid aminotransferase</fullName>
        <shortName evidence="17">BCAT</shortName>
        <ecNumber evidence="17">2.6.1.42</ecNumber>
    </recommendedName>
</protein>
<evidence type="ECO:0000313" key="19">
    <source>
        <dbReference type="Proteomes" id="UP001176021"/>
    </source>
</evidence>
<dbReference type="EC" id="2.6.1.42" evidence="17"/>
<keyword evidence="7 17" id="KW-0032">Aminotransferase</keyword>
<sequence length="298" mass="33186">MGLIIYLNGSFVSEEDAKISVFDHGFLYGDGIFEGIRAYHGRVFKLEEHLKRLYESAKSINLTIGINKKEMQEVILETLRQNGLKDAYIRLVVSRGKGDLGLDPRKCSKATIICIAAQIKLFEPSMYEQGLEVKTVAIRRNNPDSLNPRIKSLNYLNNILAKIESTQAGVIEAIMLTQDGYVAEGTADNIFIYRNDVLLTPPLSAGILEGITRNTVIRLAKELKIEVKEELFTRHDLYTADECFLTGTAAELIPVIDADGREIGDGVPGPAFKQLLEAFRTHTHVDGPDIYSNLETNV</sequence>
<dbReference type="InterPro" id="IPR001544">
    <property type="entry name" value="Aminotrans_IV"/>
</dbReference>
<organism evidence="18 19">
    <name type="scientific">Desulfosporosinus nitroreducens</name>
    <dbReference type="NCBI Taxonomy" id="2018668"/>
    <lineage>
        <taxon>Bacteria</taxon>
        <taxon>Bacillati</taxon>
        <taxon>Bacillota</taxon>
        <taxon>Clostridia</taxon>
        <taxon>Eubacteriales</taxon>
        <taxon>Desulfitobacteriaceae</taxon>
        <taxon>Desulfosporosinus</taxon>
    </lineage>
</organism>
<reference evidence="18" key="1">
    <citation type="submission" date="2022-05" db="EMBL/GenBank/DDBJ databases">
        <title>Expanded diversity of anoxic marine methylotrophy in a Black Sea sulfate reducing microorganism.</title>
        <authorList>
            <person name="Fischer P.Q."/>
            <person name="Stams A.J.M."/>
            <person name="Villanueva L."/>
            <person name="Sousa D.Z."/>
        </authorList>
    </citation>
    <scope>NUCLEOTIDE SEQUENCE</scope>
    <source>
        <strain evidence="18">P130</strain>
    </source>
</reference>
<dbReference type="CDD" id="cd01558">
    <property type="entry name" value="D-AAT_like"/>
    <property type="match status" value="1"/>
</dbReference>
<evidence type="ECO:0000313" key="18">
    <source>
        <dbReference type="EMBL" id="MDO0825447.1"/>
    </source>
</evidence>
<evidence type="ECO:0000256" key="7">
    <source>
        <dbReference type="ARBA" id="ARBA00022576"/>
    </source>
</evidence>
<dbReference type="InterPro" id="IPR043132">
    <property type="entry name" value="BCAT-like_C"/>
</dbReference>
<dbReference type="RefSeq" id="WP_302050044.1">
    <property type="nucleotide sequence ID" value="NZ_JAMJEV010000026.1"/>
</dbReference>
<evidence type="ECO:0000256" key="17">
    <source>
        <dbReference type="RuleBase" id="RU364094"/>
    </source>
</evidence>
<gene>
    <name evidence="17 18" type="primary">ilvE</name>
    <name evidence="18" type="ORF">M8H41_21780</name>
</gene>
<evidence type="ECO:0000256" key="3">
    <source>
        <dbReference type="ARBA" id="ARBA00004824"/>
    </source>
</evidence>
<dbReference type="GO" id="GO:0004084">
    <property type="term" value="F:branched-chain-amino-acid transaminase activity"/>
    <property type="evidence" value="ECO:0007669"/>
    <property type="project" value="UniProtKB-EC"/>
</dbReference>
<keyword evidence="9 17" id="KW-0808">Transferase</keyword>
<evidence type="ECO:0000256" key="5">
    <source>
        <dbReference type="ARBA" id="ARBA00005072"/>
    </source>
</evidence>
<evidence type="ECO:0000256" key="11">
    <source>
        <dbReference type="ARBA" id="ARBA00023304"/>
    </source>
</evidence>
<keyword evidence="10 16" id="KW-0663">Pyridoxal phosphate</keyword>
<comment type="caution">
    <text evidence="18">The sequence shown here is derived from an EMBL/GenBank/DDBJ whole genome shotgun (WGS) entry which is preliminary data.</text>
</comment>
<comment type="function">
    <text evidence="2 17">Acts on leucine, isoleucine and valine.</text>
</comment>
<dbReference type="InterPro" id="IPR050571">
    <property type="entry name" value="Class-IV_PLP-Dep_Aminotrnsfr"/>
</dbReference>
<dbReference type="Gene3D" id="3.20.10.10">
    <property type="entry name" value="D-amino Acid Aminotransferase, subunit A, domain 2"/>
    <property type="match status" value="1"/>
</dbReference>
<evidence type="ECO:0000256" key="16">
    <source>
        <dbReference type="RuleBase" id="RU004516"/>
    </source>
</evidence>
<dbReference type="PANTHER" id="PTHR42743:SF11">
    <property type="entry name" value="AMINODEOXYCHORISMATE LYASE"/>
    <property type="match status" value="1"/>
</dbReference>
<dbReference type="NCBIfam" id="NF005146">
    <property type="entry name" value="PRK06606.1"/>
    <property type="match status" value="1"/>
</dbReference>
<dbReference type="NCBIfam" id="NF006185">
    <property type="entry name" value="PRK08320.1"/>
    <property type="match status" value="1"/>
</dbReference>
<comment type="catalytic activity">
    <reaction evidence="14 17">
        <text>L-leucine + 2-oxoglutarate = 4-methyl-2-oxopentanoate + L-glutamate</text>
        <dbReference type="Rhea" id="RHEA:18321"/>
        <dbReference type="ChEBI" id="CHEBI:16810"/>
        <dbReference type="ChEBI" id="CHEBI:17865"/>
        <dbReference type="ChEBI" id="CHEBI:29985"/>
        <dbReference type="ChEBI" id="CHEBI:57427"/>
        <dbReference type="EC" id="2.6.1.42"/>
    </reaction>
</comment>
<dbReference type="InterPro" id="IPR018300">
    <property type="entry name" value="Aminotrans_IV_CS"/>
</dbReference>
<evidence type="ECO:0000256" key="13">
    <source>
        <dbReference type="ARBA" id="ARBA00048798"/>
    </source>
</evidence>
<evidence type="ECO:0000256" key="6">
    <source>
        <dbReference type="ARBA" id="ARBA00009320"/>
    </source>
</evidence>
<evidence type="ECO:0000256" key="2">
    <source>
        <dbReference type="ARBA" id="ARBA00003109"/>
    </source>
</evidence>
<dbReference type="PROSITE" id="PS00770">
    <property type="entry name" value="AA_TRANSFER_CLASS_4"/>
    <property type="match status" value="1"/>
</dbReference>
<dbReference type="Proteomes" id="UP001176021">
    <property type="component" value="Unassembled WGS sequence"/>
</dbReference>
<name>A0ABT8QVS7_9FIRM</name>